<keyword evidence="5 7" id="KW-0472">Membrane</keyword>
<evidence type="ECO:0000256" key="3">
    <source>
        <dbReference type="ARBA" id="ARBA00022692"/>
    </source>
</evidence>
<keyword evidence="2" id="KW-1003">Cell membrane</keyword>
<evidence type="ECO:0000256" key="2">
    <source>
        <dbReference type="ARBA" id="ARBA00022475"/>
    </source>
</evidence>
<organism evidence="10 11">
    <name type="scientific">Tessaracoccus antarcticus</name>
    <dbReference type="NCBI Taxonomy" id="2479848"/>
    <lineage>
        <taxon>Bacteria</taxon>
        <taxon>Bacillati</taxon>
        <taxon>Actinomycetota</taxon>
        <taxon>Actinomycetes</taxon>
        <taxon>Propionibacteriales</taxon>
        <taxon>Propionibacteriaceae</taxon>
        <taxon>Tessaracoccus</taxon>
    </lineage>
</organism>
<dbReference type="AlphaFoldDB" id="A0A3M0GI02"/>
<feature type="transmembrane region" description="Helical" evidence="7">
    <location>
        <begin position="142"/>
        <end position="162"/>
    </location>
</feature>
<dbReference type="InterPro" id="IPR018929">
    <property type="entry name" value="DUF2510"/>
</dbReference>
<comment type="subcellular location">
    <subcellularLocation>
        <location evidence="1">Cell membrane</location>
        <topology evidence="1">Multi-pass membrane protein</topology>
    </subcellularLocation>
</comment>
<evidence type="ECO:0000259" key="9">
    <source>
        <dbReference type="Pfam" id="PF10708"/>
    </source>
</evidence>
<dbReference type="Pfam" id="PF06271">
    <property type="entry name" value="RDD"/>
    <property type="match status" value="1"/>
</dbReference>
<sequence>MLCAMSFSAESPPPGWYPDPAGSGGERYWDGGNWSQVTRPAGGLGAPQAPQQAQPSPYGATPASQGYYGAGVMRQPMLAGFWWRVLAAILDNIILTIPLGLVQRLVAGDAIDALSLWLADWTLAVTQGLTPPPLPEGAIPPLYLYLFVSVVLLIIYRTVLVATRGGTLGQLITGLRVVPDGSGLETTPSWGTSGIRAATAVVFGQVPLLNLIDPLSMLFTAKKQTLHDKIAHTVVIKK</sequence>
<dbReference type="InterPro" id="IPR051791">
    <property type="entry name" value="Pra-immunoreactive"/>
</dbReference>
<feature type="region of interest" description="Disordered" evidence="6">
    <location>
        <begin position="39"/>
        <end position="60"/>
    </location>
</feature>
<keyword evidence="11" id="KW-1185">Reference proteome</keyword>
<dbReference type="Proteomes" id="UP000275256">
    <property type="component" value="Unassembled WGS sequence"/>
</dbReference>
<dbReference type="EMBL" id="REFW01000001">
    <property type="protein sequence ID" value="RMB62292.1"/>
    <property type="molecule type" value="Genomic_DNA"/>
</dbReference>
<feature type="domain" description="RDD" evidence="8">
    <location>
        <begin position="78"/>
        <end position="231"/>
    </location>
</feature>
<evidence type="ECO:0000256" key="1">
    <source>
        <dbReference type="ARBA" id="ARBA00004651"/>
    </source>
</evidence>
<keyword evidence="4 7" id="KW-1133">Transmembrane helix</keyword>
<dbReference type="GO" id="GO:0005886">
    <property type="term" value="C:plasma membrane"/>
    <property type="evidence" value="ECO:0007669"/>
    <property type="project" value="UniProtKB-SubCell"/>
</dbReference>
<feature type="region of interest" description="Disordered" evidence="6">
    <location>
        <begin position="1"/>
        <end position="22"/>
    </location>
</feature>
<evidence type="ECO:0000256" key="7">
    <source>
        <dbReference type="SAM" id="Phobius"/>
    </source>
</evidence>
<feature type="domain" description="DUF2510" evidence="9">
    <location>
        <begin position="14"/>
        <end position="42"/>
    </location>
</feature>
<keyword evidence="3 7" id="KW-0812">Transmembrane</keyword>
<evidence type="ECO:0000256" key="5">
    <source>
        <dbReference type="ARBA" id="ARBA00023136"/>
    </source>
</evidence>
<dbReference type="PANTHER" id="PTHR36115:SF9">
    <property type="entry name" value="LMO1584 PROTEIN"/>
    <property type="match status" value="1"/>
</dbReference>
<gene>
    <name evidence="10" type="ORF">EAX62_06970</name>
</gene>
<comment type="caution">
    <text evidence="10">The sequence shown here is derived from an EMBL/GenBank/DDBJ whole genome shotgun (WGS) entry which is preliminary data.</text>
</comment>
<evidence type="ECO:0000313" key="11">
    <source>
        <dbReference type="Proteomes" id="UP000275256"/>
    </source>
</evidence>
<dbReference type="Pfam" id="PF10708">
    <property type="entry name" value="DUF2510"/>
    <property type="match status" value="1"/>
</dbReference>
<evidence type="ECO:0000259" key="8">
    <source>
        <dbReference type="Pfam" id="PF06271"/>
    </source>
</evidence>
<evidence type="ECO:0000313" key="10">
    <source>
        <dbReference type="EMBL" id="RMB62292.1"/>
    </source>
</evidence>
<feature type="transmembrane region" description="Helical" evidence="7">
    <location>
        <begin position="81"/>
        <end position="102"/>
    </location>
</feature>
<protein>
    <submittedName>
        <fullName evidence="10">RDD family protein</fullName>
    </submittedName>
</protein>
<proteinExistence type="predicted"/>
<dbReference type="InterPro" id="IPR010432">
    <property type="entry name" value="RDD"/>
</dbReference>
<name>A0A3M0GI02_9ACTN</name>
<feature type="compositionally biased region" description="Low complexity" evidence="6">
    <location>
        <begin position="46"/>
        <end position="60"/>
    </location>
</feature>
<reference evidence="10 11" key="1">
    <citation type="submission" date="2018-10" db="EMBL/GenBank/DDBJ databases">
        <title>Tessaracoccus antarcticuss sp. nov., isolated from sediment.</title>
        <authorList>
            <person name="Zhou L.Y."/>
            <person name="Du Z.J."/>
        </authorList>
    </citation>
    <scope>NUCLEOTIDE SEQUENCE [LARGE SCALE GENOMIC DNA]</scope>
    <source>
        <strain evidence="10 11">JDX10</strain>
    </source>
</reference>
<dbReference type="PANTHER" id="PTHR36115">
    <property type="entry name" value="PROLINE-RICH ANTIGEN HOMOLOG-RELATED"/>
    <property type="match status" value="1"/>
</dbReference>
<evidence type="ECO:0000256" key="6">
    <source>
        <dbReference type="SAM" id="MobiDB-lite"/>
    </source>
</evidence>
<accession>A0A3M0GI02</accession>
<evidence type="ECO:0000256" key="4">
    <source>
        <dbReference type="ARBA" id="ARBA00022989"/>
    </source>
</evidence>